<proteinExistence type="inferred from homology"/>
<comment type="caution">
    <text evidence="3">The sequence shown here is derived from an EMBL/GenBank/DDBJ whole genome shotgun (WGS) entry which is preliminary data.</text>
</comment>
<evidence type="ECO:0000256" key="1">
    <source>
        <dbReference type="ARBA" id="ARBA00005298"/>
    </source>
</evidence>
<dbReference type="Pfam" id="PF00339">
    <property type="entry name" value="Arrestin_N"/>
    <property type="match status" value="1"/>
</dbReference>
<reference evidence="3 4" key="1">
    <citation type="journal article" date="2019" name="Commun. Biol.">
        <title>The bagworm genome reveals a unique fibroin gene that provides high tensile strength.</title>
        <authorList>
            <person name="Kono N."/>
            <person name="Nakamura H."/>
            <person name="Ohtoshi R."/>
            <person name="Tomita M."/>
            <person name="Numata K."/>
            <person name="Arakawa K."/>
        </authorList>
    </citation>
    <scope>NUCLEOTIDE SEQUENCE [LARGE SCALE GENOMIC DNA]</scope>
</reference>
<gene>
    <name evidence="3" type="ORF">EVAR_67292_1</name>
</gene>
<evidence type="ECO:0000313" key="3">
    <source>
        <dbReference type="EMBL" id="GBP06770.1"/>
    </source>
</evidence>
<name>A0A4C1SZS0_EUMVA</name>
<accession>A0A4C1SZS0</accession>
<feature type="domain" description="Arrestin-like N-terminal" evidence="2">
    <location>
        <begin position="39"/>
        <end position="122"/>
    </location>
</feature>
<evidence type="ECO:0000313" key="4">
    <source>
        <dbReference type="Proteomes" id="UP000299102"/>
    </source>
</evidence>
<dbReference type="EMBL" id="BGZK01004086">
    <property type="protein sequence ID" value="GBP06770.1"/>
    <property type="molecule type" value="Genomic_DNA"/>
</dbReference>
<dbReference type="Gene3D" id="2.60.40.640">
    <property type="match status" value="1"/>
</dbReference>
<dbReference type="AlphaFoldDB" id="A0A4C1SZS0"/>
<protein>
    <recommendedName>
        <fullName evidence="2">Arrestin-like N-terminal domain-containing protein</fullName>
    </recommendedName>
</protein>
<comment type="similarity">
    <text evidence="1">Belongs to the arrestin family.</text>
</comment>
<organism evidence="3 4">
    <name type="scientific">Eumeta variegata</name>
    <name type="common">Bagworm moth</name>
    <name type="synonym">Eumeta japonica</name>
    <dbReference type="NCBI Taxonomy" id="151549"/>
    <lineage>
        <taxon>Eukaryota</taxon>
        <taxon>Metazoa</taxon>
        <taxon>Ecdysozoa</taxon>
        <taxon>Arthropoda</taxon>
        <taxon>Hexapoda</taxon>
        <taxon>Insecta</taxon>
        <taxon>Pterygota</taxon>
        <taxon>Neoptera</taxon>
        <taxon>Endopterygota</taxon>
        <taxon>Lepidoptera</taxon>
        <taxon>Glossata</taxon>
        <taxon>Ditrysia</taxon>
        <taxon>Tineoidea</taxon>
        <taxon>Psychidae</taxon>
        <taxon>Oiketicinae</taxon>
        <taxon>Eumeta</taxon>
    </lineage>
</organism>
<sequence>MLSATQELISERAETAESLRAINIRVQLKILIEKMPSKCEIKLRKEMEPFFSGVDKVDGKIYLTTTNEKEVDCISITFRGGTKCKYANGLERPADGLDLRAKPTIYTSSQTFIDEKNIVQTDGILPVGLHVWKEMRKVVLARSPQLSPRLDSNTGFSRFTDELSSISEMSAAYTHAERLGKTTKRSFDPK</sequence>
<dbReference type="InterPro" id="IPR011021">
    <property type="entry name" value="Arrestin-like_N"/>
</dbReference>
<dbReference type="Proteomes" id="UP000299102">
    <property type="component" value="Unassembled WGS sequence"/>
</dbReference>
<dbReference type="InterPro" id="IPR014752">
    <property type="entry name" value="Arrestin-like_C"/>
</dbReference>
<evidence type="ECO:0000259" key="2">
    <source>
        <dbReference type="Pfam" id="PF00339"/>
    </source>
</evidence>
<keyword evidence="4" id="KW-1185">Reference proteome</keyword>